<protein>
    <submittedName>
        <fullName evidence="1">Uncharacterized protein</fullName>
    </submittedName>
</protein>
<dbReference type="EMBL" id="CM010629">
    <property type="protein sequence ID" value="RID74039.1"/>
    <property type="molecule type" value="Genomic_DNA"/>
</dbReference>
<accession>A0A398A8C1</accession>
<organism evidence="1 2">
    <name type="scientific">Brassica campestris</name>
    <name type="common">Field mustard</name>
    <dbReference type="NCBI Taxonomy" id="3711"/>
    <lineage>
        <taxon>Eukaryota</taxon>
        <taxon>Viridiplantae</taxon>
        <taxon>Streptophyta</taxon>
        <taxon>Embryophyta</taxon>
        <taxon>Tracheophyta</taxon>
        <taxon>Spermatophyta</taxon>
        <taxon>Magnoliopsida</taxon>
        <taxon>eudicotyledons</taxon>
        <taxon>Gunneridae</taxon>
        <taxon>Pentapetalae</taxon>
        <taxon>rosids</taxon>
        <taxon>malvids</taxon>
        <taxon>Brassicales</taxon>
        <taxon>Brassicaceae</taxon>
        <taxon>Brassiceae</taxon>
        <taxon>Brassica</taxon>
    </lineage>
</organism>
<evidence type="ECO:0000313" key="2">
    <source>
        <dbReference type="Proteomes" id="UP000264353"/>
    </source>
</evidence>
<sequence>MVEISYSCERGLTVHTIWRERNSRRHGEQPRDVAYLIKFIDKTIRLKLLSVKGKGHKHLEGGLMAWFAAQEK</sequence>
<dbReference type="Proteomes" id="UP000264353">
    <property type="component" value="Chromosome A2"/>
</dbReference>
<dbReference type="AlphaFoldDB" id="A0A398A8C1"/>
<gene>
    <name evidence="1" type="ORF">BRARA_B01157</name>
</gene>
<name>A0A398A8C1_BRACM</name>
<proteinExistence type="predicted"/>
<evidence type="ECO:0000313" key="1">
    <source>
        <dbReference type="EMBL" id="RID74039.1"/>
    </source>
</evidence>
<reference evidence="1 2" key="1">
    <citation type="submission" date="2018-06" db="EMBL/GenBank/DDBJ databases">
        <title>WGS assembly of Brassica rapa FPsc.</title>
        <authorList>
            <person name="Bowman J."/>
            <person name="Kohchi T."/>
            <person name="Yamato K."/>
            <person name="Jenkins J."/>
            <person name="Shu S."/>
            <person name="Ishizaki K."/>
            <person name="Yamaoka S."/>
            <person name="Nishihama R."/>
            <person name="Nakamura Y."/>
            <person name="Berger F."/>
            <person name="Adam C."/>
            <person name="Aki S."/>
            <person name="Althoff F."/>
            <person name="Araki T."/>
            <person name="Arteaga-Vazquez M."/>
            <person name="Balasubrmanian S."/>
            <person name="Bauer D."/>
            <person name="Boehm C."/>
            <person name="Briginshaw L."/>
            <person name="Caballero-Perez J."/>
            <person name="Catarino B."/>
            <person name="Chen F."/>
            <person name="Chiyoda S."/>
            <person name="Chovatia M."/>
            <person name="Davies K."/>
            <person name="Delmans M."/>
            <person name="Demura T."/>
            <person name="Dierschke T."/>
            <person name="Dolan L."/>
            <person name="Dorantes-Acosta A."/>
            <person name="Eklund D."/>
            <person name="Florent S."/>
            <person name="Flores-Sandoval E."/>
            <person name="Fujiyama A."/>
            <person name="Fukuzawa H."/>
            <person name="Galik B."/>
            <person name="Grimanelli D."/>
            <person name="Grimwood J."/>
            <person name="Grossniklaus U."/>
            <person name="Hamada T."/>
            <person name="Haseloff J."/>
            <person name="Hetherington A."/>
            <person name="Higo A."/>
            <person name="Hirakawa Y."/>
            <person name="Hundley H."/>
            <person name="Ikeda Y."/>
            <person name="Inoue K."/>
            <person name="Inoue S."/>
            <person name="Ishida S."/>
            <person name="Jia Q."/>
            <person name="Kakita M."/>
            <person name="Kanazawa T."/>
            <person name="Kawai Y."/>
            <person name="Kawashima T."/>
            <person name="Kennedy M."/>
            <person name="Kinose K."/>
            <person name="Kinoshita T."/>
            <person name="Kohara Y."/>
            <person name="Koide E."/>
            <person name="Komatsu K."/>
            <person name="Kopischke S."/>
            <person name="Kubo M."/>
            <person name="Kyozuka J."/>
            <person name="Lagercrantz U."/>
            <person name="Lin S."/>
            <person name="Lindquist E."/>
            <person name="Lipzen A."/>
            <person name="Lu C."/>
            <person name="Luna E."/>
            <person name="Martienssen R."/>
            <person name="Minamino N."/>
            <person name="Mizutani M."/>
            <person name="Mizutani M."/>
            <person name="Mochizuki N."/>
            <person name="Monte I."/>
            <person name="Mosher R."/>
            <person name="Nagasaki H."/>
            <person name="Nakagami H."/>
            <person name="Naramoto S."/>
            <person name="Nishitani K."/>
            <person name="Ohtani M."/>
            <person name="Okamoto T."/>
            <person name="Okumura M."/>
            <person name="Phillips J."/>
            <person name="Pollak B."/>
            <person name="Reinders A."/>
            <person name="Roevekamp M."/>
            <person name="Sano R."/>
            <person name="Sawa S."/>
            <person name="Schmid M."/>
            <person name="Shirakawa M."/>
            <person name="Solano R."/>
            <person name="Spunde A."/>
            <person name="Suetsugu N."/>
            <person name="Sugano S."/>
            <person name="Sugiyama A."/>
            <person name="Sun R."/>
            <person name="Suzuki Y."/>
            <person name="Takenaka M."/>
            <person name="Takezawa D."/>
            <person name="Tomogane H."/>
            <person name="Tsuzuki M."/>
            <person name="Ueda T."/>
            <person name="Umeda M."/>
            <person name="Ward J."/>
            <person name="Watanabe Y."/>
            <person name="Yazaki K."/>
            <person name="Yokoyama R."/>
            <person name="Yoshitake Y."/>
            <person name="Yotsui I."/>
            <person name="Zachgo S."/>
            <person name="Schmutz J."/>
        </authorList>
    </citation>
    <scope>NUCLEOTIDE SEQUENCE [LARGE SCALE GENOMIC DNA]</scope>
    <source>
        <strain evidence="2">cv. B-3</strain>
    </source>
</reference>